<dbReference type="EMBL" id="NKXS01008679">
    <property type="protein sequence ID" value="PIM98178.1"/>
    <property type="molecule type" value="Genomic_DNA"/>
</dbReference>
<dbReference type="OrthoDB" id="1854918at2759"/>
<evidence type="ECO:0000313" key="2">
    <source>
        <dbReference type="EMBL" id="PIM98178.1"/>
    </source>
</evidence>
<dbReference type="Proteomes" id="UP000231279">
    <property type="component" value="Unassembled WGS sequence"/>
</dbReference>
<keyword evidence="3" id="KW-1185">Reference proteome</keyword>
<organism evidence="2 3">
    <name type="scientific">Handroanthus impetiginosus</name>
    <dbReference type="NCBI Taxonomy" id="429701"/>
    <lineage>
        <taxon>Eukaryota</taxon>
        <taxon>Viridiplantae</taxon>
        <taxon>Streptophyta</taxon>
        <taxon>Embryophyta</taxon>
        <taxon>Tracheophyta</taxon>
        <taxon>Spermatophyta</taxon>
        <taxon>Magnoliopsida</taxon>
        <taxon>eudicotyledons</taxon>
        <taxon>Gunneridae</taxon>
        <taxon>Pentapetalae</taxon>
        <taxon>asterids</taxon>
        <taxon>lamiids</taxon>
        <taxon>Lamiales</taxon>
        <taxon>Bignoniaceae</taxon>
        <taxon>Crescentiina</taxon>
        <taxon>Tabebuia alliance</taxon>
        <taxon>Handroanthus</taxon>
    </lineage>
</organism>
<keyword evidence="1" id="KW-0812">Transmembrane</keyword>
<evidence type="ECO:0000256" key="1">
    <source>
        <dbReference type="SAM" id="Phobius"/>
    </source>
</evidence>
<gene>
    <name evidence="2" type="ORF">CDL12_29342</name>
</gene>
<feature type="transmembrane region" description="Helical" evidence="1">
    <location>
        <begin position="14"/>
        <end position="32"/>
    </location>
</feature>
<proteinExistence type="predicted"/>
<keyword evidence="1" id="KW-0472">Membrane</keyword>
<reference evidence="3" key="1">
    <citation type="journal article" date="2018" name="Gigascience">
        <title>Genome assembly of the Pink Ipe (Handroanthus impetiginosus, Bignoniaceae), a highly valued, ecologically keystone Neotropical timber forest tree.</title>
        <authorList>
            <person name="Silva-Junior O.B."/>
            <person name="Grattapaglia D."/>
            <person name="Novaes E."/>
            <person name="Collevatti R.G."/>
        </authorList>
    </citation>
    <scope>NUCLEOTIDE SEQUENCE [LARGE SCALE GENOMIC DNA]</scope>
    <source>
        <strain evidence="3">cv. UFG-1</strain>
    </source>
</reference>
<comment type="caution">
    <text evidence="2">The sequence shown here is derived from an EMBL/GenBank/DDBJ whole genome shotgun (WGS) entry which is preliminary data.</text>
</comment>
<evidence type="ECO:0000313" key="3">
    <source>
        <dbReference type="Proteomes" id="UP000231279"/>
    </source>
</evidence>
<name>A0A2G9FYP0_9LAMI</name>
<sequence>MIPLPAGEVIRTKLVRLLYFVGAGAVCAVGINKWKEIERKSMIQKQQQLNDVVQKSS</sequence>
<dbReference type="AlphaFoldDB" id="A0A2G9FYP0"/>
<keyword evidence="1" id="KW-1133">Transmembrane helix</keyword>
<accession>A0A2G9FYP0</accession>
<protein>
    <submittedName>
        <fullName evidence="2">Uncharacterized protein</fullName>
    </submittedName>
</protein>